<accession>A0A381UYT5</accession>
<dbReference type="EMBL" id="UINC01007341">
    <property type="protein sequence ID" value="SVA32778.1"/>
    <property type="molecule type" value="Genomic_DNA"/>
</dbReference>
<dbReference type="AlphaFoldDB" id="A0A381UYT5"/>
<organism evidence="6">
    <name type="scientific">marine metagenome</name>
    <dbReference type="NCBI Taxonomy" id="408172"/>
    <lineage>
        <taxon>unclassified sequences</taxon>
        <taxon>metagenomes</taxon>
        <taxon>ecological metagenomes</taxon>
    </lineage>
</organism>
<evidence type="ECO:0000256" key="3">
    <source>
        <dbReference type="ARBA" id="ARBA00022723"/>
    </source>
</evidence>
<evidence type="ECO:0000259" key="5">
    <source>
        <dbReference type="SMART" id="SM00922"/>
    </source>
</evidence>
<name>A0A381UYT5_9ZZZZ</name>
<dbReference type="SFLD" id="SFLDG00180">
    <property type="entry name" value="muconate_cycloisomerase"/>
    <property type="match status" value="1"/>
</dbReference>
<gene>
    <name evidence="6" type="ORF">METZ01_LOCUS85632</name>
</gene>
<comment type="similarity">
    <text evidence="2">Belongs to the mandelate racemase/muconate lactonizing enzyme family.</text>
</comment>
<dbReference type="InterPro" id="IPR036849">
    <property type="entry name" value="Enolase-like_C_sf"/>
</dbReference>
<dbReference type="InterPro" id="IPR054855">
    <property type="entry name" value="HProlDhtase"/>
</dbReference>
<dbReference type="InterPro" id="IPR034620">
    <property type="entry name" value="Cis-3-h-L-Pro_dehydratase"/>
</dbReference>
<dbReference type="Pfam" id="PF02746">
    <property type="entry name" value="MR_MLE_N"/>
    <property type="match status" value="1"/>
</dbReference>
<dbReference type="PANTHER" id="PTHR48080:SF3">
    <property type="entry name" value="ENOLASE SUPERFAMILY MEMBER DDB_G0284701"/>
    <property type="match status" value="1"/>
</dbReference>
<dbReference type="SUPFAM" id="SSF54826">
    <property type="entry name" value="Enolase N-terminal domain-like"/>
    <property type="match status" value="1"/>
</dbReference>
<keyword evidence="3" id="KW-0479">Metal-binding</keyword>
<evidence type="ECO:0000256" key="2">
    <source>
        <dbReference type="ARBA" id="ARBA00008031"/>
    </source>
</evidence>
<feature type="domain" description="Mandelate racemase/muconate lactonizing enzyme C-terminal" evidence="5">
    <location>
        <begin position="136"/>
        <end position="235"/>
    </location>
</feature>
<dbReference type="InterPro" id="IPR034593">
    <property type="entry name" value="DgoD-like"/>
</dbReference>
<dbReference type="GO" id="GO:0016836">
    <property type="term" value="F:hydro-lyase activity"/>
    <property type="evidence" value="ECO:0007669"/>
    <property type="project" value="InterPro"/>
</dbReference>
<sequence length="367" mass="40482">MYQVDLPMKEGAYSWSTQSYSSFDSTVVLIDTDEGIAGAGESCPLGPSYLAAYAEGVRTGVTILAPDLIGEDPTQLDRINMKMDQLMKGHPYVKSAIDMACWDILGKATGMPVYQLLGGQLQERIKLFKVVARAAPEAMADRLIEYRESGFDHFQIKVGEHPRTDIERFKRVVEVMQSTDTVAADANTGWKQHDALVVVDTVGGLLRERNLTCYIEQPCLTYEECFVVRQHTNLPLILDECMDGLPVLLRGYRDRAMDLINLKINRMGGLTRARQIRDLCVELGIVMTIEDSWGGEIATAAIAHLAQSTPEAFHFQSSAFHDYNTIQIAEGGPVVADGYMTATRRPGLGVEPNMEILGSPIFQLGGS</sequence>
<evidence type="ECO:0000256" key="4">
    <source>
        <dbReference type="ARBA" id="ARBA00022842"/>
    </source>
</evidence>
<dbReference type="Gene3D" id="3.30.390.10">
    <property type="entry name" value="Enolase-like, N-terminal domain"/>
    <property type="match status" value="1"/>
</dbReference>
<dbReference type="PANTHER" id="PTHR48080">
    <property type="entry name" value="D-GALACTONATE DEHYDRATASE-RELATED"/>
    <property type="match status" value="1"/>
</dbReference>
<dbReference type="SFLD" id="SFLDS00001">
    <property type="entry name" value="Enolase"/>
    <property type="match status" value="1"/>
</dbReference>
<dbReference type="GO" id="GO:0046872">
    <property type="term" value="F:metal ion binding"/>
    <property type="evidence" value="ECO:0007669"/>
    <property type="project" value="UniProtKB-KW"/>
</dbReference>
<dbReference type="InterPro" id="IPR013342">
    <property type="entry name" value="Mandelate_racemase_C"/>
</dbReference>
<dbReference type="SMART" id="SM00922">
    <property type="entry name" value="MR_MLE"/>
    <property type="match status" value="1"/>
</dbReference>
<evidence type="ECO:0000256" key="1">
    <source>
        <dbReference type="ARBA" id="ARBA00001946"/>
    </source>
</evidence>
<dbReference type="Gene3D" id="3.20.20.120">
    <property type="entry name" value="Enolase-like C-terminal domain"/>
    <property type="match status" value="1"/>
</dbReference>
<dbReference type="InterPro" id="IPR013341">
    <property type="entry name" value="Mandelate_racemase_N_dom"/>
</dbReference>
<dbReference type="FunFam" id="3.30.390.10:FF:000009">
    <property type="entry name" value="Hydrophobic dipeptide epimerase"/>
    <property type="match status" value="1"/>
</dbReference>
<dbReference type="SUPFAM" id="SSF51604">
    <property type="entry name" value="Enolase C-terminal domain-like"/>
    <property type="match status" value="1"/>
</dbReference>
<protein>
    <recommendedName>
        <fullName evidence="5">Mandelate racemase/muconate lactonizing enzyme C-terminal domain-containing protein</fullName>
    </recommendedName>
</protein>
<dbReference type="SFLD" id="SFLDF00555">
    <property type="entry name" value="cis-3-hydroxy-L-proline_dehydr"/>
    <property type="match status" value="1"/>
</dbReference>
<dbReference type="NCBIfam" id="NF043002">
    <property type="entry name" value="HProlDhtase"/>
    <property type="match status" value="1"/>
</dbReference>
<dbReference type="Pfam" id="PF13378">
    <property type="entry name" value="MR_MLE_C"/>
    <property type="match status" value="1"/>
</dbReference>
<comment type="cofactor">
    <cofactor evidence="1">
        <name>Mg(2+)</name>
        <dbReference type="ChEBI" id="CHEBI:18420"/>
    </cofactor>
</comment>
<reference evidence="6" key="1">
    <citation type="submission" date="2018-05" db="EMBL/GenBank/DDBJ databases">
        <authorList>
            <person name="Lanie J.A."/>
            <person name="Ng W.-L."/>
            <person name="Kazmierczak K.M."/>
            <person name="Andrzejewski T.M."/>
            <person name="Davidsen T.M."/>
            <person name="Wayne K.J."/>
            <person name="Tettelin H."/>
            <person name="Glass J.I."/>
            <person name="Rusch D."/>
            <person name="Podicherti R."/>
            <person name="Tsui H.-C.T."/>
            <person name="Winkler M.E."/>
        </authorList>
    </citation>
    <scope>NUCLEOTIDE SEQUENCE</scope>
</reference>
<evidence type="ECO:0000313" key="6">
    <source>
        <dbReference type="EMBL" id="SVA32778.1"/>
    </source>
</evidence>
<dbReference type="InterPro" id="IPR029017">
    <property type="entry name" value="Enolase-like_N"/>
</dbReference>
<dbReference type="InterPro" id="IPR029065">
    <property type="entry name" value="Enolase_C-like"/>
</dbReference>
<proteinExistence type="inferred from homology"/>
<keyword evidence="4" id="KW-0460">Magnesium</keyword>